<organism evidence="6 7">
    <name type="scientific">Ligilactobacillus hayakitensis DSM 18933 = JCM 14209</name>
    <dbReference type="NCBI Taxonomy" id="1423755"/>
    <lineage>
        <taxon>Bacteria</taxon>
        <taxon>Bacillati</taxon>
        <taxon>Bacillota</taxon>
        <taxon>Bacilli</taxon>
        <taxon>Lactobacillales</taxon>
        <taxon>Lactobacillaceae</taxon>
        <taxon>Ligilactobacillus</taxon>
    </lineage>
</organism>
<proteinExistence type="inferred from homology"/>
<gene>
    <name evidence="6" type="ORF">FC40_GL000703</name>
</gene>
<dbReference type="InterPro" id="IPR036069">
    <property type="entry name" value="DUF34/NIF3_sf"/>
</dbReference>
<evidence type="ECO:0000256" key="2">
    <source>
        <dbReference type="ARBA" id="ARBA00011643"/>
    </source>
</evidence>
<dbReference type="InterPro" id="IPR002678">
    <property type="entry name" value="DUF34/NIF3"/>
</dbReference>
<evidence type="ECO:0000313" key="6">
    <source>
        <dbReference type="EMBL" id="KRM18914.1"/>
    </source>
</evidence>
<evidence type="ECO:0000256" key="3">
    <source>
        <dbReference type="ARBA" id="ARBA00022112"/>
    </source>
</evidence>
<dbReference type="AlphaFoldDB" id="A0A0R1WM65"/>
<feature type="binding site" evidence="5">
    <location>
        <position position="230"/>
    </location>
    <ligand>
        <name>a divalent metal cation</name>
        <dbReference type="ChEBI" id="CHEBI:60240"/>
        <label>1</label>
    </ligand>
</feature>
<keyword evidence="4 5" id="KW-0479">Metal-binding</keyword>
<evidence type="ECO:0000256" key="5">
    <source>
        <dbReference type="PIRSR" id="PIRSR602678-1"/>
    </source>
</evidence>
<dbReference type="Pfam" id="PF01784">
    <property type="entry name" value="DUF34_NIF3"/>
    <property type="match status" value="1"/>
</dbReference>
<comment type="caution">
    <text evidence="6">The sequence shown here is derived from an EMBL/GenBank/DDBJ whole genome shotgun (WGS) entry which is preliminary data.</text>
</comment>
<dbReference type="RefSeq" id="WP_025022510.1">
    <property type="nucleotide sequence ID" value="NZ_AZGD01000090.1"/>
</dbReference>
<dbReference type="PATRIC" id="fig|1423755.3.peg.756"/>
<dbReference type="PANTHER" id="PTHR13799">
    <property type="entry name" value="NGG1 INTERACTING FACTOR 3"/>
    <property type="match status" value="1"/>
</dbReference>
<feature type="binding site" evidence="5">
    <location>
        <position position="65"/>
    </location>
    <ligand>
        <name>a divalent metal cation</name>
        <dbReference type="ChEBI" id="CHEBI:60240"/>
        <label>1</label>
    </ligand>
</feature>
<accession>A0A0R1WM65</accession>
<dbReference type="Proteomes" id="UP000051054">
    <property type="component" value="Unassembled WGS sequence"/>
</dbReference>
<dbReference type="STRING" id="1423755.FC40_GL000703"/>
<dbReference type="EMBL" id="AZGD01000090">
    <property type="protein sequence ID" value="KRM18914.1"/>
    <property type="molecule type" value="Genomic_DNA"/>
</dbReference>
<comment type="subunit">
    <text evidence="2">Homohexamer.</text>
</comment>
<feature type="binding site" evidence="5">
    <location>
        <position position="104"/>
    </location>
    <ligand>
        <name>a divalent metal cation</name>
        <dbReference type="ChEBI" id="CHEBI:60240"/>
        <label>1</label>
    </ligand>
</feature>
<name>A0A0R1WM65_9LACO</name>
<dbReference type="PANTHER" id="PTHR13799:SF14">
    <property type="entry name" value="GTP CYCLOHYDROLASE 1 TYPE 2 HOMOLOG"/>
    <property type="match status" value="1"/>
</dbReference>
<evidence type="ECO:0000256" key="4">
    <source>
        <dbReference type="ARBA" id="ARBA00022723"/>
    </source>
</evidence>
<protein>
    <recommendedName>
        <fullName evidence="3">GTP cyclohydrolase 1 type 2 homolog</fullName>
    </recommendedName>
</protein>
<dbReference type="eggNOG" id="COG0327">
    <property type="taxonomic scope" value="Bacteria"/>
</dbReference>
<dbReference type="NCBIfam" id="TIGR00486">
    <property type="entry name" value="YbgI_SA1388"/>
    <property type="match status" value="1"/>
</dbReference>
<sequence>MTKIKEIITKFEGFAPSQIAENGDPIGLQLGNMDEQTKRILVTLDVRPETVQEAIEKNCDFIFAHHPAMFVPVKKFDLNNPQNKMYAEILKNNITVYGAHTNLDNANGGMNDWLADKLQLINTEPLLPKQQYPNSKETYGMGRVGILKEEMSALEFAKYCKKVFNLKGARLITAASDKNIKKVAILGGSGGRFYTDALRKGADAYVTGDISYHTGHDIVASGLTAVDVGHHVEEICISKLADLFEKWVSEEQWDVQILKSEVNTDPYQYI</sequence>
<feature type="binding site" evidence="5">
    <location>
        <position position="66"/>
    </location>
    <ligand>
        <name>a divalent metal cation</name>
        <dbReference type="ChEBI" id="CHEBI:60240"/>
        <label>1</label>
    </ligand>
</feature>
<evidence type="ECO:0000256" key="1">
    <source>
        <dbReference type="ARBA" id="ARBA00006964"/>
    </source>
</evidence>
<dbReference type="GO" id="GO:0005737">
    <property type="term" value="C:cytoplasm"/>
    <property type="evidence" value="ECO:0007669"/>
    <property type="project" value="TreeGrafter"/>
</dbReference>
<dbReference type="Gene3D" id="3.40.1390.30">
    <property type="entry name" value="NIF3 (NGG1p interacting factor 3)-like"/>
    <property type="match status" value="2"/>
</dbReference>
<keyword evidence="7" id="KW-1185">Reference proteome</keyword>
<comment type="similarity">
    <text evidence="1">Belongs to the GTP cyclohydrolase I type 2/NIF3 family.</text>
</comment>
<dbReference type="GO" id="GO:0046872">
    <property type="term" value="F:metal ion binding"/>
    <property type="evidence" value="ECO:0007669"/>
    <property type="project" value="UniProtKB-KW"/>
</dbReference>
<dbReference type="OrthoDB" id="9792792at2"/>
<evidence type="ECO:0000313" key="7">
    <source>
        <dbReference type="Proteomes" id="UP000051054"/>
    </source>
</evidence>
<dbReference type="SUPFAM" id="SSF102705">
    <property type="entry name" value="NIF3 (NGG1p interacting factor 3)-like"/>
    <property type="match status" value="1"/>
</dbReference>
<reference evidence="6 7" key="1">
    <citation type="journal article" date="2015" name="Genome Announc.">
        <title>Expanding the biotechnology potential of lactobacilli through comparative genomics of 213 strains and associated genera.</title>
        <authorList>
            <person name="Sun Z."/>
            <person name="Harris H.M."/>
            <person name="McCann A."/>
            <person name="Guo C."/>
            <person name="Argimon S."/>
            <person name="Zhang W."/>
            <person name="Yang X."/>
            <person name="Jeffery I.B."/>
            <person name="Cooney J.C."/>
            <person name="Kagawa T.F."/>
            <person name="Liu W."/>
            <person name="Song Y."/>
            <person name="Salvetti E."/>
            <person name="Wrobel A."/>
            <person name="Rasinkangas P."/>
            <person name="Parkhill J."/>
            <person name="Rea M.C."/>
            <person name="O'Sullivan O."/>
            <person name="Ritari J."/>
            <person name="Douillard F.P."/>
            <person name="Paul Ross R."/>
            <person name="Yang R."/>
            <person name="Briner A.E."/>
            <person name="Felis G.E."/>
            <person name="de Vos W.M."/>
            <person name="Barrangou R."/>
            <person name="Klaenhammer T.R."/>
            <person name="Caufield P.W."/>
            <person name="Cui Y."/>
            <person name="Zhang H."/>
            <person name="O'Toole P.W."/>
        </authorList>
    </citation>
    <scope>NUCLEOTIDE SEQUENCE [LARGE SCALE GENOMIC DNA]</scope>
    <source>
        <strain evidence="6 7">DSM 18933</strain>
    </source>
</reference>
<feature type="binding site" evidence="5">
    <location>
        <position position="233"/>
    </location>
    <ligand>
        <name>a divalent metal cation</name>
        <dbReference type="ChEBI" id="CHEBI:60240"/>
        <label>1</label>
    </ligand>
</feature>
<dbReference type="FunFam" id="3.40.1390.30:FF:000001">
    <property type="entry name" value="GTP cyclohydrolase 1 type 2"/>
    <property type="match status" value="1"/>
</dbReference>